<feature type="transmembrane region" description="Helical" evidence="8">
    <location>
        <begin position="189"/>
        <end position="208"/>
    </location>
</feature>
<keyword evidence="7" id="KW-0460">Magnesium</keyword>
<evidence type="ECO:0000256" key="8">
    <source>
        <dbReference type="SAM" id="Phobius"/>
    </source>
</evidence>
<dbReference type="GO" id="GO:0005886">
    <property type="term" value="C:plasma membrane"/>
    <property type="evidence" value="ECO:0007669"/>
    <property type="project" value="UniProtKB-SubCell"/>
</dbReference>
<evidence type="ECO:0000256" key="7">
    <source>
        <dbReference type="PIRSR" id="PIRSR600715-1"/>
    </source>
</evidence>
<dbReference type="Pfam" id="PF00953">
    <property type="entry name" value="Glycos_transf_4"/>
    <property type="match status" value="1"/>
</dbReference>
<feature type="transmembrane region" description="Helical" evidence="8">
    <location>
        <begin position="129"/>
        <end position="151"/>
    </location>
</feature>
<evidence type="ECO:0000256" key="4">
    <source>
        <dbReference type="ARBA" id="ARBA00022692"/>
    </source>
</evidence>
<evidence type="ECO:0000313" key="10">
    <source>
        <dbReference type="Proteomes" id="UP000674938"/>
    </source>
</evidence>
<reference evidence="9" key="1">
    <citation type="submission" date="2020-12" db="EMBL/GenBank/DDBJ databases">
        <title>Vagococcus allomyrinae sp. nov. and Enterococcus lavae sp. nov., isolated from the larvae of Allomyrina dichotoma.</title>
        <authorList>
            <person name="Lee S.D."/>
        </authorList>
    </citation>
    <scope>NUCLEOTIDE SEQUENCE</scope>
    <source>
        <strain evidence="9">BWB3-3</strain>
    </source>
</reference>
<comment type="subcellular location">
    <subcellularLocation>
        <location evidence="1">Cell membrane</location>
        <topology evidence="1">Multi-pass membrane protein</topology>
    </subcellularLocation>
</comment>
<feature type="transmembrane region" description="Helical" evidence="8">
    <location>
        <begin position="240"/>
        <end position="264"/>
    </location>
</feature>
<sequence>MNDVFGIVIYLFSTVFLSLIITPFVRWFAFKIGATDKPDARRINKTVMPTIGGLAIFLSFAISAVFIFDNYIPKTYILPILLAATVIIVTGIIDDTKELSPKGKLLGITIAACIAYFLADIRMESFSLPFIGNVELGILSFPATIIWILALTNAVNLIDGLDGLASGVSLIALGTMGIIANFFIPSSNFHITLTIFILIASIVGFFPYNFHPAKIFLGDTGALFLGFMIAIMSLQDLKNVTIVSLVTPLIILGVPITDTVFAIIRRYINKQPIASADKMHLHHRLLSLGFTHRGAVLTIYGLAMLFSFTALLLTYTSTFGGILLVILLLLGIELFVELIGLVGPNKQFLLNLFGYLFGNKKKNDSENDEQK</sequence>
<dbReference type="CDD" id="cd06853">
    <property type="entry name" value="GT_WecA_like"/>
    <property type="match status" value="1"/>
</dbReference>
<dbReference type="PANTHER" id="PTHR22926">
    <property type="entry name" value="PHOSPHO-N-ACETYLMURAMOYL-PENTAPEPTIDE-TRANSFERASE"/>
    <property type="match status" value="1"/>
</dbReference>
<dbReference type="PANTHER" id="PTHR22926:SF3">
    <property type="entry name" value="UNDECAPRENYL-PHOSPHATE ALPHA-N-ACETYLGLUCOSAMINYL 1-PHOSPHATE TRANSFERASE"/>
    <property type="match status" value="1"/>
</dbReference>
<feature type="transmembrane region" description="Helical" evidence="8">
    <location>
        <begin position="163"/>
        <end position="183"/>
    </location>
</feature>
<dbReference type="InterPro" id="IPR000715">
    <property type="entry name" value="Glycosyl_transferase_4"/>
</dbReference>
<keyword evidence="7" id="KW-0479">Metal-binding</keyword>
<evidence type="ECO:0000256" key="5">
    <source>
        <dbReference type="ARBA" id="ARBA00022989"/>
    </source>
</evidence>
<dbReference type="GO" id="GO:0071555">
    <property type="term" value="P:cell wall organization"/>
    <property type="evidence" value="ECO:0007669"/>
    <property type="project" value="TreeGrafter"/>
</dbReference>
<proteinExistence type="predicted"/>
<feature type="transmembrane region" description="Helical" evidence="8">
    <location>
        <begin position="6"/>
        <end position="29"/>
    </location>
</feature>
<dbReference type="AlphaFoldDB" id="A0A940PGT4"/>
<comment type="cofactor">
    <cofactor evidence="7">
        <name>Mg(2+)</name>
        <dbReference type="ChEBI" id="CHEBI:18420"/>
    </cofactor>
</comment>
<dbReference type="RefSeq" id="WP_209531496.1">
    <property type="nucleotide sequence ID" value="NZ_JAEEGA010000018.1"/>
</dbReference>
<dbReference type="PROSITE" id="PS01348">
    <property type="entry name" value="MRAY_2"/>
    <property type="match status" value="1"/>
</dbReference>
<dbReference type="GO" id="GO:0009103">
    <property type="term" value="P:lipopolysaccharide biosynthetic process"/>
    <property type="evidence" value="ECO:0007669"/>
    <property type="project" value="TreeGrafter"/>
</dbReference>
<feature type="transmembrane region" description="Helical" evidence="8">
    <location>
        <begin position="105"/>
        <end position="123"/>
    </location>
</feature>
<dbReference type="GO" id="GO:0016780">
    <property type="term" value="F:phosphotransferase activity, for other substituted phosphate groups"/>
    <property type="evidence" value="ECO:0007669"/>
    <property type="project" value="InterPro"/>
</dbReference>
<gene>
    <name evidence="9" type="ORF">I6N95_21885</name>
</gene>
<organism evidence="9 10">
    <name type="scientific">Vagococcus allomyrinae</name>
    <dbReference type="NCBI Taxonomy" id="2794353"/>
    <lineage>
        <taxon>Bacteria</taxon>
        <taxon>Bacillati</taxon>
        <taxon>Bacillota</taxon>
        <taxon>Bacilli</taxon>
        <taxon>Lactobacillales</taxon>
        <taxon>Enterococcaceae</taxon>
        <taxon>Vagococcus</taxon>
    </lineage>
</organism>
<comment type="caution">
    <text evidence="9">The sequence shown here is derived from an EMBL/GenBank/DDBJ whole genome shotgun (WGS) entry which is preliminary data.</text>
</comment>
<feature type="transmembrane region" description="Helical" evidence="8">
    <location>
        <begin position="74"/>
        <end position="93"/>
    </location>
</feature>
<keyword evidence="10" id="KW-1185">Reference proteome</keyword>
<evidence type="ECO:0000256" key="1">
    <source>
        <dbReference type="ARBA" id="ARBA00004651"/>
    </source>
</evidence>
<protein>
    <submittedName>
        <fullName evidence="9">Undecaprenyl/decaprenyl-phosphate alpha-N-acetylglucosaminyl 1-phosphate transferase</fullName>
    </submittedName>
</protein>
<feature type="transmembrane region" description="Helical" evidence="8">
    <location>
        <begin position="285"/>
        <end position="313"/>
    </location>
</feature>
<evidence type="ECO:0000256" key="6">
    <source>
        <dbReference type="ARBA" id="ARBA00023136"/>
    </source>
</evidence>
<dbReference type="GO" id="GO:0046872">
    <property type="term" value="F:metal ion binding"/>
    <property type="evidence" value="ECO:0007669"/>
    <property type="project" value="UniProtKB-KW"/>
</dbReference>
<dbReference type="Proteomes" id="UP000674938">
    <property type="component" value="Unassembled WGS sequence"/>
</dbReference>
<feature type="binding site" evidence="7">
    <location>
        <position position="156"/>
    </location>
    <ligand>
        <name>Mg(2+)</name>
        <dbReference type="ChEBI" id="CHEBI:18420"/>
    </ligand>
</feature>
<dbReference type="EMBL" id="JAEEGA010000018">
    <property type="protein sequence ID" value="MBP1043683.1"/>
    <property type="molecule type" value="Genomic_DNA"/>
</dbReference>
<feature type="transmembrane region" description="Helical" evidence="8">
    <location>
        <begin position="319"/>
        <end position="342"/>
    </location>
</feature>
<keyword evidence="3 9" id="KW-0808">Transferase</keyword>
<keyword evidence="5 8" id="KW-1133">Transmembrane helix</keyword>
<name>A0A940PGT4_9ENTE</name>
<keyword evidence="2" id="KW-1003">Cell membrane</keyword>
<accession>A0A940PGT4</accession>
<keyword evidence="4 8" id="KW-0812">Transmembrane</keyword>
<evidence type="ECO:0000256" key="3">
    <source>
        <dbReference type="ARBA" id="ARBA00022679"/>
    </source>
</evidence>
<feature type="transmembrane region" description="Helical" evidence="8">
    <location>
        <begin position="215"/>
        <end position="234"/>
    </location>
</feature>
<dbReference type="InterPro" id="IPR018480">
    <property type="entry name" value="PNAcMuramoyl-5peptid_Trfase_CS"/>
</dbReference>
<feature type="binding site" evidence="7">
    <location>
        <position position="219"/>
    </location>
    <ligand>
        <name>Mg(2+)</name>
        <dbReference type="ChEBI" id="CHEBI:18420"/>
    </ligand>
</feature>
<evidence type="ECO:0000313" key="9">
    <source>
        <dbReference type="EMBL" id="MBP1043683.1"/>
    </source>
</evidence>
<dbReference type="GO" id="GO:0044038">
    <property type="term" value="P:cell wall macromolecule biosynthetic process"/>
    <property type="evidence" value="ECO:0007669"/>
    <property type="project" value="TreeGrafter"/>
</dbReference>
<feature type="transmembrane region" description="Helical" evidence="8">
    <location>
        <begin position="50"/>
        <end position="68"/>
    </location>
</feature>
<evidence type="ECO:0000256" key="2">
    <source>
        <dbReference type="ARBA" id="ARBA00022475"/>
    </source>
</evidence>
<keyword evidence="6 8" id="KW-0472">Membrane</keyword>